<evidence type="ECO:0000256" key="2">
    <source>
        <dbReference type="SAM" id="Phobius"/>
    </source>
</evidence>
<dbReference type="RefSeq" id="WP_371944083.1">
    <property type="nucleotide sequence ID" value="NZ_JAXCEH010000020.1"/>
</dbReference>
<comment type="caution">
    <text evidence="3">The sequence shown here is derived from an EMBL/GenBank/DDBJ whole genome shotgun (WGS) entry which is preliminary data.</text>
</comment>
<evidence type="ECO:0000256" key="1">
    <source>
        <dbReference type="SAM" id="MobiDB-lite"/>
    </source>
</evidence>
<accession>A0ABV4R3X2</accession>
<reference evidence="3 4" key="1">
    <citation type="submission" date="2023-11" db="EMBL/GenBank/DDBJ databases">
        <title>Actinomadura monticuli sp. nov., isolated from volcanic ash.</title>
        <authorList>
            <person name="Lee S.D."/>
            <person name="Yang H."/>
            <person name="Kim I.S."/>
        </authorList>
    </citation>
    <scope>NUCLEOTIDE SEQUENCE [LARGE SCALE GENOMIC DNA]</scope>
    <source>
        <strain evidence="3 4">DSM 45346</strain>
    </source>
</reference>
<evidence type="ECO:0000313" key="4">
    <source>
        <dbReference type="Proteomes" id="UP001569904"/>
    </source>
</evidence>
<feature type="transmembrane region" description="Helical" evidence="2">
    <location>
        <begin position="75"/>
        <end position="95"/>
    </location>
</feature>
<dbReference type="Pfam" id="PF12277">
    <property type="entry name" value="DUF3618"/>
    <property type="match status" value="1"/>
</dbReference>
<name>A0ABV4R3X2_9ACTN</name>
<keyword evidence="2" id="KW-0812">Transmembrane</keyword>
<protein>
    <submittedName>
        <fullName evidence="3">DUF3618 domain-containing protein</fullName>
    </submittedName>
</protein>
<evidence type="ECO:0000313" key="3">
    <source>
        <dbReference type="EMBL" id="MFA1557341.1"/>
    </source>
</evidence>
<keyword evidence="2" id="KW-0472">Membrane</keyword>
<dbReference type="InterPro" id="IPR022062">
    <property type="entry name" value="DUF3618"/>
</dbReference>
<dbReference type="EMBL" id="JAXCEH010000020">
    <property type="protein sequence ID" value="MFA1557341.1"/>
    <property type="molecule type" value="Genomic_DNA"/>
</dbReference>
<organism evidence="3 4">
    <name type="scientific">Actinomadura chokoriensis</name>
    <dbReference type="NCBI Taxonomy" id="454156"/>
    <lineage>
        <taxon>Bacteria</taxon>
        <taxon>Bacillati</taxon>
        <taxon>Actinomycetota</taxon>
        <taxon>Actinomycetes</taxon>
        <taxon>Streptosporangiales</taxon>
        <taxon>Thermomonosporaceae</taxon>
        <taxon>Actinomadura</taxon>
    </lineage>
</organism>
<gene>
    <name evidence="3" type="ORF">SM436_26980</name>
</gene>
<proteinExistence type="predicted"/>
<keyword evidence="4" id="KW-1185">Reference proteome</keyword>
<sequence>MTMQGKHGAAVGTEELREEVDRARHELGETVEQLAAKADIKAMARERAEYAKGRARDAAASVREAAGSREARTRALQGGAVIGSAGAVAVAALWMRRRRASTKRFGPVRVRVRHGQKRAVKVRRGRG</sequence>
<feature type="region of interest" description="Disordered" evidence="1">
    <location>
        <begin position="1"/>
        <end position="22"/>
    </location>
</feature>
<keyword evidence="2" id="KW-1133">Transmembrane helix</keyword>
<dbReference type="Proteomes" id="UP001569904">
    <property type="component" value="Unassembled WGS sequence"/>
</dbReference>